<evidence type="ECO:0000313" key="2">
    <source>
        <dbReference type="Proteomes" id="UP001143480"/>
    </source>
</evidence>
<gene>
    <name evidence="1" type="ORF">GCM10017581_067930</name>
</gene>
<protein>
    <recommendedName>
        <fullName evidence="3">Mini-circle protein</fullName>
    </recommendedName>
</protein>
<dbReference type="InterPro" id="IPR007061">
    <property type="entry name" value="MST-like"/>
</dbReference>
<evidence type="ECO:0000313" key="1">
    <source>
        <dbReference type="EMBL" id="GLL05046.1"/>
    </source>
</evidence>
<dbReference type="EMBL" id="BSFP01000052">
    <property type="protein sequence ID" value="GLL05046.1"/>
    <property type="molecule type" value="Genomic_DNA"/>
</dbReference>
<organism evidence="1 2">
    <name type="scientific">Dactylosporangium matsuzakiense</name>
    <dbReference type="NCBI Taxonomy" id="53360"/>
    <lineage>
        <taxon>Bacteria</taxon>
        <taxon>Bacillati</taxon>
        <taxon>Actinomycetota</taxon>
        <taxon>Actinomycetes</taxon>
        <taxon>Micromonosporales</taxon>
        <taxon>Micromonosporaceae</taxon>
        <taxon>Dactylosporangium</taxon>
    </lineage>
</organism>
<comment type="caution">
    <text evidence="1">The sequence shown here is derived from an EMBL/GenBank/DDBJ whole genome shotgun (WGS) entry which is preliminary data.</text>
</comment>
<dbReference type="Pfam" id="PF04978">
    <property type="entry name" value="MST"/>
    <property type="match status" value="1"/>
</dbReference>
<dbReference type="Proteomes" id="UP001143480">
    <property type="component" value="Unassembled WGS sequence"/>
</dbReference>
<reference evidence="1" key="1">
    <citation type="journal article" date="2014" name="Int. J. Syst. Evol. Microbiol.">
        <title>Complete genome sequence of Corynebacterium casei LMG S-19264T (=DSM 44701T), isolated from a smear-ripened cheese.</title>
        <authorList>
            <consortium name="US DOE Joint Genome Institute (JGI-PGF)"/>
            <person name="Walter F."/>
            <person name="Albersmeier A."/>
            <person name="Kalinowski J."/>
            <person name="Ruckert C."/>
        </authorList>
    </citation>
    <scope>NUCLEOTIDE SEQUENCE</scope>
    <source>
        <strain evidence="1">VKM Ac-1321</strain>
    </source>
</reference>
<evidence type="ECO:0008006" key="3">
    <source>
        <dbReference type="Google" id="ProtNLM"/>
    </source>
</evidence>
<dbReference type="InterPro" id="IPR034660">
    <property type="entry name" value="DinB/YfiT-like"/>
</dbReference>
<keyword evidence="2" id="KW-1185">Reference proteome</keyword>
<name>A0A9W6KRC0_9ACTN</name>
<proteinExistence type="predicted"/>
<reference evidence="1" key="2">
    <citation type="submission" date="2023-01" db="EMBL/GenBank/DDBJ databases">
        <authorList>
            <person name="Sun Q."/>
            <person name="Evtushenko L."/>
        </authorList>
    </citation>
    <scope>NUCLEOTIDE SEQUENCE</scope>
    <source>
        <strain evidence="1">VKM Ac-1321</strain>
    </source>
</reference>
<accession>A0A9W6KRC0</accession>
<dbReference type="RefSeq" id="WP_261960786.1">
    <property type="nucleotide sequence ID" value="NZ_BAAAXA010000001.1"/>
</dbReference>
<dbReference type="SUPFAM" id="SSF109854">
    <property type="entry name" value="DinB/YfiT-like putative metalloenzymes"/>
    <property type="match status" value="1"/>
</dbReference>
<dbReference type="AlphaFoldDB" id="A0A9W6KRC0"/>
<dbReference type="Gene3D" id="1.20.120.450">
    <property type="entry name" value="dinb family like domain"/>
    <property type="match status" value="1"/>
</dbReference>
<sequence>MIGTETELLTAALEAARETVHRKCAGIPDALGRLAPLPASPLTTPVGLVQHLTAVESYWFEIVVAGRDVPKHWTVEDPDLDWRPRLGLAEALERYRAQCAVSRGIAAGRAPDAVCAGSRHGEPVSMRWVFIHMIEETARHNGHLDAVREFVDGVVGD</sequence>